<sequence>MYNEQKNQSVGLTVYPGGGAEILGGYNVLLLGNCSAVSKDARTRKARKCRDAQRAGAGHTFPRQPPMNPQGGSDAICAAGAQSMPRERHLTVTGSKLQQQSTVRYRERRSRTQQPATGLRVPGCHAVPDPKLSPRWNLGFRVQETKSAQNALVLVDPCLIYTISKAVPAYCPPRINHVLGRALIFEAFISLCGL</sequence>
<evidence type="ECO:0000256" key="1">
    <source>
        <dbReference type="SAM" id="MobiDB-lite"/>
    </source>
</evidence>
<organism evidence="2 3">
    <name type="scientific">Neurospora intermedia</name>
    <dbReference type="NCBI Taxonomy" id="5142"/>
    <lineage>
        <taxon>Eukaryota</taxon>
        <taxon>Fungi</taxon>
        <taxon>Dikarya</taxon>
        <taxon>Ascomycota</taxon>
        <taxon>Pezizomycotina</taxon>
        <taxon>Sordariomycetes</taxon>
        <taxon>Sordariomycetidae</taxon>
        <taxon>Sordariales</taxon>
        <taxon>Sordariaceae</taxon>
        <taxon>Neurospora</taxon>
    </lineage>
</organism>
<dbReference type="Proteomes" id="UP001451303">
    <property type="component" value="Unassembled WGS sequence"/>
</dbReference>
<gene>
    <name evidence="2" type="ORF">QR685DRAFT_583801</name>
</gene>
<proteinExistence type="predicted"/>
<name>A0ABR3DL21_NEUIN</name>
<evidence type="ECO:0000313" key="3">
    <source>
        <dbReference type="Proteomes" id="UP001451303"/>
    </source>
</evidence>
<comment type="caution">
    <text evidence="2">The sequence shown here is derived from an EMBL/GenBank/DDBJ whole genome shotgun (WGS) entry which is preliminary data.</text>
</comment>
<dbReference type="EMBL" id="JAVLET010000002">
    <property type="protein sequence ID" value="KAL0473355.1"/>
    <property type="molecule type" value="Genomic_DNA"/>
</dbReference>
<feature type="compositionally biased region" description="Polar residues" evidence="1">
    <location>
        <begin position="92"/>
        <end position="103"/>
    </location>
</feature>
<feature type="region of interest" description="Disordered" evidence="1">
    <location>
        <begin position="45"/>
        <end position="124"/>
    </location>
</feature>
<accession>A0ABR3DL21</accession>
<keyword evidence="3" id="KW-1185">Reference proteome</keyword>
<reference evidence="2 3" key="1">
    <citation type="submission" date="2023-09" db="EMBL/GenBank/DDBJ databases">
        <title>Multi-omics analysis of a traditional fermented food reveals byproduct-associated fungal strains for waste-to-food upcycling.</title>
        <authorList>
            <consortium name="Lawrence Berkeley National Laboratory"/>
            <person name="Rekdal V.M."/>
            <person name="Villalobos-Escobedo J.M."/>
            <person name="Rodriguez-Valeron N."/>
            <person name="Garcia M.O."/>
            <person name="Vasquez D.P."/>
            <person name="Damayanti I."/>
            <person name="Sorensen P.M."/>
            <person name="Baidoo E.E."/>
            <person name="De Carvalho A.C."/>
            <person name="Riley R."/>
            <person name="Lipzen A."/>
            <person name="He G."/>
            <person name="Yan M."/>
            <person name="Haridas S."/>
            <person name="Daum C."/>
            <person name="Yoshinaga Y."/>
            <person name="Ng V."/>
            <person name="Grigoriev I.V."/>
            <person name="Munk R."/>
            <person name="Nuraida L."/>
            <person name="Wijaya C.H."/>
            <person name="Morales P.-C."/>
            <person name="Keasling J.D."/>
        </authorList>
    </citation>
    <scope>NUCLEOTIDE SEQUENCE [LARGE SCALE GENOMIC DNA]</scope>
    <source>
        <strain evidence="2 3">FGSC 2613</strain>
    </source>
</reference>
<evidence type="ECO:0000313" key="2">
    <source>
        <dbReference type="EMBL" id="KAL0473355.1"/>
    </source>
</evidence>
<protein>
    <submittedName>
        <fullName evidence="2">Uncharacterized protein</fullName>
    </submittedName>
</protein>